<dbReference type="PANTHER" id="PTHR31623">
    <property type="entry name" value="F21J9.9"/>
    <property type="match status" value="1"/>
</dbReference>
<gene>
    <name evidence="4" type="ORF">HAX54_008855</name>
</gene>
<dbReference type="EMBL" id="JACEIK010001470">
    <property type="protein sequence ID" value="MCD7469690.1"/>
    <property type="molecule type" value="Genomic_DNA"/>
</dbReference>
<keyword evidence="5" id="KW-1185">Reference proteome</keyword>
<evidence type="ECO:0000313" key="5">
    <source>
        <dbReference type="Proteomes" id="UP000823775"/>
    </source>
</evidence>
<organism evidence="4 5">
    <name type="scientific">Datura stramonium</name>
    <name type="common">Jimsonweed</name>
    <name type="synonym">Common thornapple</name>
    <dbReference type="NCBI Taxonomy" id="4076"/>
    <lineage>
        <taxon>Eukaryota</taxon>
        <taxon>Viridiplantae</taxon>
        <taxon>Streptophyta</taxon>
        <taxon>Embryophyta</taxon>
        <taxon>Tracheophyta</taxon>
        <taxon>Spermatophyta</taxon>
        <taxon>Magnoliopsida</taxon>
        <taxon>eudicotyledons</taxon>
        <taxon>Gunneridae</taxon>
        <taxon>Pentapetalae</taxon>
        <taxon>asterids</taxon>
        <taxon>lamiids</taxon>
        <taxon>Solanales</taxon>
        <taxon>Solanaceae</taxon>
        <taxon>Solanoideae</taxon>
        <taxon>Datureae</taxon>
        <taxon>Datura</taxon>
    </lineage>
</organism>
<name>A0ABS8TFP0_DATST</name>
<keyword evidence="3" id="KW-0012">Acyltransferase</keyword>
<sequence>MTLPTSVPLALFYPPCGGGDQSYSYEQAKTVNSSRLLVLKKSLCEILAKFYPFAGRIKDNSIECNDEGVPFYEAFAHKYRLKEVVKQPHVDIKFLPTTHVDDQQGSIFPHPPFPLLVQLTFFECGGICIGIRACHKIADRATLCTIINAWAVTARGSSNSVDVPEFVAAARFLPHPIPYVSPNWSNMVELCKARDVDNQRVTKIFDFDASTITSLKAKVVLPTPTRVEVVSAAIWKCFMTTSASMRTSSYMLYNVNIRKRLVPSLPNHCVGNVVAMTTAFKGENDDSDLSTLVSCIRKGLSELSSKYLDKSSQHEAILAIPQDSINLGIAFFFQKKIQLFINSWCGYNYHDVDFGWGRPSWVSSIEQPFKNYIRLMDSRDSGGIEALVCLMEKEMEVFEQELIDLLAIGANK</sequence>
<dbReference type="Pfam" id="PF02458">
    <property type="entry name" value="Transferase"/>
    <property type="match status" value="1"/>
</dbReference>
<accession>A0ABS8TFP0</accession>
<protein>
    <submittedName>
        <fullName evidence="4">Uncharacterized protein</fullName>
    </submittedName>
</protein>
<evidence type="ECO:0000313" key="4">
    <source>
        <dbReference type="EMBL" id="MCD7469690.1"/>
    </source>
</evidence>
<evidence type="ECO:0000256" key="3">
    <source>
        <dbReference type="ARBA" id="ARBA00023315"/>
    </source>
</evidence>
<keyword evidence="2" id="KW-0808">Transferase</keyword>
<reference evidence="4 5" key="1">
    <citation type="journal article" date="2021" name="BMC Genomics">
        <title>Datura genome reveals duplications of psychoactive alkaloid biosynthetic genes and high mutation rate following tissue culture.</title>
        <authorList>
            <person name="Rajewski A."/>
            <person name="Carter-House D."/>
            <person name="Stajich J."/>
            <person name="Litt A."/>
        </authorList>
    </citation>
    <scope>NUCLEOTIDE SEQUENCE [LARGE SCALE GENOMIC DNA]</scope>
    <source>
        <strain evidence="4">AR-01</strain>
    </source>
</reference>
<proteinExistence type="inferred from homology"/>
<dbReference type="Gene3D" id="3.30.559.10">
    <property type="entry name" value="Chloramphenicol acetyltransferase-like domain"/>
    <property type="match status" value="2"/>
</dbReference>
<dbReference type="InterPro" id="IPR023213">
    <property type="entry name" value="CAT-like_dom_sf"/>
</dbReference>
<comment type="caution">
    <text evidence="4">The sequence shown here is derived from an EMBL/GenBank/DDBJ whole genome shotgun (WGS) entry which is preliminary data.</text>
</comment>
<comment type="similarity">
    <text evidence="1">Belongs to the plant acyltransferase family.</text>
</comment>
<evidence type="ECO:0000256" key="2">
    <source>
        <dbReference type="ARBA" id="ARBA00022679"/>
    </source>
</evidence>
<dbReference type="PANTHER" id="PTHR31623:SF123">
    <property type="entry name" value="VINORINE SYNTHASE-LIKE"/>
    <property type="match status" value="1"/>
</dbReference>
<dbReference type="Proteomes" id="UP000823775">
    <property type="component" value="Unassembled WGS sequence"/>
</dbReference>
<evidence type="ECO:0000256" key="1">
    <source>
        <dbReference type="ARBA" id="ARBA00009861"/>
    </source>
</evidence>